<keyword evidence="7 10" id="KW-0518">Myosin</keyword>
<dbReference type="SUPFAM" id="SSF50084">
    <property type="entry name" value="Myosin S1 fragment, N-terminal domain"/>
    <property type="match status" value="1"/>
</dbReference>
<evidence type="ECO:0000256" key="9">
    <source>
        <dbReference type="ARBA" id="ARBA00023203"/>
    </source>
</evidence>
<dbReference type="Gene3D" id="3.40.850.10">
    <property type="entry name" value="Kinesin motor domain"/>
    <property type="match status" value="1"/>
</dbReference>
<dbReference type="Gene3D" id="1.20.58.530">
    <property type="match status" value="1"/>
</dbReference>
<evidence type="ECO:0000313" key="16">
    <source>
        <dbReference type="Proteomes" id="UP001152798"/>
    </source>
</evidence>
<keyword evidence="16" id="KW-1185">Reference proteome</keyword>
<comment type="similarity">
    <text evidence="1 10">Belongs to the TRAFAC class myosin-kinesin ATPase superfamily. Myosin family.</text>
</comment>
<evidence type="ECO:0000256" key="5">
    <source>
        <dbReference type="ARBA" id="ARBA00022860"/>
    </source>
</evidence>
<protein>
    <recommendedName>
        <fullName evidence="17">Unconventional myosin-Va</fullName>
    </recommendedName>
</protein>
<dbReference type="Gene3D" id="1.10.10.820">
    <property type="match status" value="1"/>
</dbReference>
<dbReference type="GO" id="GO:0005737">
    <property type="term" value="C:cytoplasm"/>
    <property type="evidence" value="ECO:0007669"/>
    <property type="project" value="TreeGrafter"/>
</dbReference>
<dbReference type="InterPro" id="IPR000048">
    <property type="entry name" value="IQ_motif_EF-hand-BS"/>
</dbReference>
<evidence type="ECO:0000256" key="11">
    <source>
        <dbReference type="SAM" id="Coils"/>
    </source>
</evidence>
<accession>A0A9P0HGM2</accession>
<dbReference type="Pfam" id="PF01843">
    <property type="entry name" value="DIL"/>
    <property type="match status" value="1"/>
</dbReference>
<reference evidence="15" key="1">
    <citation type="submission" date="2022-01" db="EMBL/GenBank/DDBJ databases">
        <authorList>
            <person name="King R."/>
        </authorList>
    </citation>
    <scope>NUCLEOTIDE SEQUENCE</scope>
</reference>
<evidence type="ECO:0008006" key="17">
    <source>
        <dbReference type="Google" id="ProtNLM"/>
    </source>
</evidence>
<feature type="coiled-coil region" evidence="11">
    <location>
        <begin position="1192"/>
        <end position="1253"/>
    </location>
</feature>
<dbReference type="FunFam" id="1.10.10.820:FF:000001">
    <property type="entry name" value="Myosin heavy chain"/>
    <property type="match status" value="1"/>
</dbReference>
<keyword evidence="6 11" id="KW-0175">Coiled coil</keyword>
<dbReference type="FunFam" id="1.20.58.530:FF:000002">
    <property type="entry name" value="Class V myosin"/>
    <property type="match status" value="1"/>
</dbReference>
<dbReference type="GO" id="GO:0016020">
    <property type="term" value="C:membrane"/>
    <property type="evidence" value="ECO:0007669"/>
    <property type="project" value="TreeGrafter"/>
</dbReference>
<evidence type="ECO:0000256" key="8">
    <source>
        <dbReference type="ARBA" id="ARBA00023175"/>
    </source>
</evidence>
<evidence type="ECO:0000256" key="7">
    <source>
        <dbReference type="ARBA" id="ARBA00023123"/>
    </source>
</evidence>
<evidence type="ECO:0000256" key="10">
    <source>
        <dbReference type="PROSITE-ProRule" id="PRU00782"/>
    </source>
</evidence>
<dbReference type="PROSITE" id="PS51126">
    <property type="entry name" value="DILUTE"/>
    <property type="match status" value="1"/>
</dbReference>
<dbReference type="GO" id="GO:0009888">
    <property type="term" value="P:tissue development"/>
    <property type="evidence" value="ECO:0007669"/>
    <property type="project" value="UniProtKB-ARBA"/>
</dbReference>
<dbReference type="PROSITE" id="PS51456">
    <property type="entry name" value="MYOSIN_MOTOR"/>
    <property type="match status" value="1"/>
</dbReference>
<dbReference type="InterPro" id="IPR058662">
    <property type="entry name" value="Myo5a/b_dom"/>
</dbReference>
<keyword evidence="5" id="KW-0112">Calmodulin-binding</keyword>
<dbReference type="Proteomes" id="UP001152798">
    <property type="component" value="Chromosome 5"/>
</dbReference>
<organism evidence="15 16">
    <name type="scientific">Nezara viridula</name>
    <name type="common">Southern green stink bug</name>
    <name type="synonym">Cimex viridulus</name>
    <dbReference type="NCBI Taxonomy" id="85310"/>
    <lineage>
        <taxon>Eukaryota</taxon>
        <taxon>Metazoa</taxon>
        <taxon>Ecdysozoa</taxon>
        <taxon>Arthropoda</taxon>
        <taxon>Hexapoda</taxon>
        <taxon>Insecta</taxon>
        <taxon>Pterygota</taxon>
        <taxon>Neoptera</taxon>
        <taxon>Paraneoptera</taxon>
        <taxon>Hemiptera</taxon>
        <taxon>Heteroptera</taxon>
        <taxon>Panheteroptera</taxon>
        <taxon>Pentatomomorpha</taxon>
        <taxon>Pentatomoidea</taxon>
        <taxon>Pentatomidae</taxon>
        <taxon>Pentatominae</taxon>
        <taxon>Nezara</taxon>
    </lineage>
</organism>
<evidence type="ECO:0000256" key="2">
    <source>
        <dbReference type="ARBA" id="ARBA00022737"/>
    </source>
</evidence>
<evidence type="ECO:0000256" key="4">
    <source>
        <dbReference type="ARBA" id="ARBA00022840"/>
    </source>
</evidence>
<dbReference type="SMART" id="SM00242">
    <property type="entry name" value="MYSc"/>
    <property type="match status" value="1"/>
</dbReference>
<evidence type="ECO:0000256" key="12">
    <source>
        <dbReference type="SAM" id="MobiDB-lite"/>
    </source>
</evidence>
<dbReference type="SMART" id="SM00015">
    <property type="entry name" value="IQ"/>
    <property type="match status" value="6"/>
</dbReference>
<dbReference type="SUPFAM" id="SSF52540">
    <property type="entry name" value="P-loop containing nucleoside triphosphate hydrolases"/>
    <property type="match status" value="3"/>
</dbReference>
<keyword evidence="2" id="KW-0677">Repeat</keyword>
<dbReference type="Pfam" id="PF25966">
    <property type="entry name" value="Myo5a"/>
    <property type="match status" value="1"/>
</dbReference>
<dbReference type="Gene3D" id="1.20.5.190">
    <property type="match status" value="3"/>
</dbReference>
<keyword evidence="8 10" id="KW-0505">Motor protein</keyword>
<dbReference type="InterPro" id="IPR036961">
    <property type="entry name" value="Kinesin_motor_dom_sf"/>
</dbReference>
<dbReference type="PRINTS" id="PR00193">
    <property type="entry name" value="MYOSINHEAVY"/>
</dbReference>
<keyword evidence="4 10" id="KW-0067">ATP-binding</keyword>
<dbReference type="Pfam" id="PF00612">
    <property type="entry name" value="IQ"/>
    <property type="match status" value="6"/>
</dbReference>
<dbReference type="PROSITE" id="PS50096">
    <property type="entry name" value="IQ"/>
    <property type="match status" value="6"/>
</dbReference>
<feature type="domain" description="Myosin motor" evidence="14">
    <location>
        <begin position="100"/>
        <end position="787"/>
    </location>
</feature>
<feature type="region of interest" description="Disordered" evidence="12">
    <location>
        <begin position="1105"/>
        <end position="1145"/>
    </location>
</feature>
<dbReference type="InterPro" id="IPR002710">
    <property type="entry name" value="Dilute_dom"/>
</dbReference>
<evidence type="ECO:0000313" key="15">
    <source>
        <dbReference type="EMBL" id="CAH1401656.1"/>
    </source>
</evidence>
<feature type="binding site" evidence="10">
    <location>
        <begin position="194"/>
        <end position="201"/>
    </location>
    <ligand>
        <name>ATP</name>
        <dbReference type="ChEBI" id="CHEBI:30616"/>
    </ligand>
</feature>
<proteinExistence type="inferred from homology"/>
<evidence type="ECO:0000256" key="1">
    <source>
        <dbReference type="ARBA" id="ARBA00008314"/>
    </source>
</evidence>
<evidence type="ECO:0000256" key="3">
    <source>
        <dbReference type="ARBA" id="ARBA00022741"/>
    </source>
</evidence>
<dbReference type="GO" id="GO:0051015">
    <property type="term" value="F:actin filament binding"/>
    <property type="evidence" value="ECO:0007669"/>
    <property type="project" value="TreeGrafter"/>
</dbReference>
<feature type="domain" description="Dilute" evidence="13">
    <location>
        <begin position="1485"/>
        <end position="1752"/>
    </location>
</feature>
<evidence type="ECO:0000256" key="6">
    <source>
        <dbReference type="ARBA" id="ARBA00023054"/>
    </source>
</evidence>
<dbReference type="SMART" id="SM01132">
    <property type="entry name" value="DIL"/>
    <property type="match status" value="1"/>
</dbReference>
<feature type="coiled-coil region" evidence="11">
    <location>
        <begin position="1290"/>
        <end position="1390"/>
    </location>
</feature>
<dbReference type="EMBL" id="OV725081">
    <property type="protein sequence ID" value="CAH1401656.1"/>
    <property type="molecule type" value="Genomic_DNA"/>
</dbReference>
<keyword evidence="9 10" id="KW-0009">Actin-binding</keyword>
<gene>
    <name evidence="15" type="ORF">NEZAVI_LOCUS10630</name>
</gene>
<feature type="region of interest" description="Actin-binding" evidence="10">
    <location>
        <begin position="666"/>
        <end position="688"/>
    </location>
</feature>
<evidence type="ECO:0000259" key="14">
    <source>
        <dbReference type="PROSITE" id="PS51456"/>
    </source>
</evidence>
<dbReference type="CDD" id="cd15470">
    <property type="entry name" value="Myo5_CBD"/>
    <property type="match status" value="1"/>
</dbReference>
<dbReference type="Gene3D" id="3.30.70.1590">
    <property type="match status" value="1"/>
</dbReference>
<dbReference type="GO" id="GO:0048513">
    <property type="term" value="P:animal organ development"/>
    <property type="evidence" value="ECO:0007669"/>
    <property type="project" value="UniProtKB-ARBA"/>
</dbReference>
<sequence length="1799" mass="207361">MDLEFPNFFWVKQCFYGPESDIFYKNRFEKWLLAPEHSLEYNSGARVWIPHSQKVWNGARVTENYVKDIIRLITEDGEVKELTIRNDDELPPLRNPDILIGENDLTSLSYLHEPAVLHNLEIRFCRHNAFYTYCGIVLVAINPFKEMSIYGPDTIWAYRGQAMGDLDPHIFAVAEEAYTKMEREQTDQSIIISGESGAGKTVTAKYAMRYFATVGGSATETQVERKVLASSPIMEAIGNAKTIRNDNSSRFGKFIELQFSSKYRIVGASMRTYLLEKSRVVFQSSGERNYHIFYQMCATRKKLPQLSLGEAAEYNYLCDPDCIIPSVDDGKAYEETISAFSTLGFSSSEISDIFAVLAAVLHLGNIVFQPNSNEDASCIQENNPNLMIFCDLLGVDVSELKHCLCHRKIVSTRETFNKPMSVPEASGARDALAKHIYAQLFTWIVFLINKALNISTESKSKFIGVLDIYGFETFDVNSFEQFCINYANEKLQQQFNMHVFKLEQEDYLKENIEWKFIDFYDNQPCIDLIESKLGVLDLLDEECRMPKGSDDSWAEKLYAKCSKSTHFVKPRFGKSSFIVKHFADKVEYEVTGFLEKNRDTVIEEQVTIFKSSSNRLVSRLFSDPGEKENKLAVPKPRVRVSVQSKMPPPQVSKNKKTVGSQFRDSLNALMGTLNATTPHYIRCIKPNDEKAAFKYNPGRVVQQLRACGVLETIRISAAGFPSRWLYSDFFKRYRVLCRSGDINWNDMRSTCHIILNKIIKDNDKFKFGTTKIFFRAGQVAYLERLRSDRLLEVVIIIQKTVRGYLVRRRYTRTLVATNTLQRYVRGFLARRKAEQMRRNKAATKIQAAVRRYLAYIKYKKIRTAVLGLQKLGRGYLARQKFLVMKRNNSAVLIQKYVRGWLQRKKTTTLRRNIIIVQASIRGFIARRRFKKMKREARSAEHLKKLNIGLENKIISLQQRIQEMNKELKSSIIENDDLKLKIEGTKTLEADLKKITKTLKEKAIEYEQLRKLWEESSNSLQEKVKENEALKIKEKSFESINTQLQAEVNNLRENIEQLKRDKQDDIVAQLKEEIRIVGEERDEERSRYQKLLAERDLLENKLEAIEAKHHKRSPSDASTISMQDEDVGYGSVRSGSGRDDTPTPEQQLDVNLILKLQHRLKYLDSENQRLHVELDSMKNVSQPQIKSVDPLMLQELEMENAKLRSDLTVLKECIASDAINGGTKKAIEQMTREWKESEKEVHRLRAENVELRRMFSEATMSAKSLAESSYSSMKDLDISTFNEDGELLLAFEAQKRTLRQLEDELQSKSSMWEEERNILTTELERLRGELEKERMSVATGTAPVFLQEQVTRLCSENLELQEKLDQQHTKARRLTMQVAELKKKLQEAGVSDGETNVFIKSEKLALQESLPMVRKIEREYMGMFEIKSGDVDVMLKHLLELKPKIAITLLPGLPAYILFMCVRYTDYINDEHMVQSILIGYYKSLKKLMKRKFNDVDFGVLWLSNTLKLIHNLKQYSGEKHFAKENTQTQNEQCLKNFDLSEIRQVLSDIAVSICQAVMRKMEKTIQPIAVAAILEHEAIPGLTSSGTRARSGSTASSQPTVKKAMDDLLSILTMFHRTLTVHGVDPELFSQFFRQLFYCLCANSLNNLLLRREYCHWSKGMHIRFNLSHLEQWARENKLQDPKVLDVLAPIIQASQLLQARKSDDDAGPVADMCSALSINQIIKFLNLYTGDGMEERVSESFIKKMEEYLLANRPSNDNPLMMDVNYTFPLEFPFNPSSIRLEDIEIPEILNLPMLRKL</sequence>
<keyword evidence="3 10" id="KW-0547">Nucleotide-binding</keyword>
<dbReference type="Gene3D" id="1.20.120.720">
    <property type="entry name" value="Myosin VI head, motor domain, U50 subdomain"/>
    <property type="match status" value="1"/>
</dbReference>
<dbReference type="GO" id="GO:0005524">
    <property type="term" value="F:ATP binding"/>
    <property type="evidence" value="ECO:0007669"/>
    <property type="project" value="UniProtKB-UniRule"/>
</dbReference>
<evidence type="ECO:0000259" key="13">
    <source>
        <dbReference type="PROSITE" id="PS51126"/>
    </source>
</evidence>
<dbReference type="GO" id="GO:0000146">
    <property type="term" value="F:microfilament motor activity"/>
    <property type="evidence" value="ECO:0007669"/>
    <property type="project" value="TreeGrafter"/>
</dbReference>
<dbReference type="GO" id="GO:0016459">
    <property type="term" value="C:myosin complex"/>
    <property type="evidence" value="ECO:0007669"/>
    <property type="project" value="UniProtKB-KW"/>
</dbReference>
<dbReference type="GO" id="GO:0007015">
    <property type="term" value="P:actin filament organization"/>
    <property type="evidence" value="ECO:0007669"/>
    <property type="project" value="TreeGrafter"/>
</dbReference>
<name>A0A9P0HGM2_NEZVI</name>
<dbReference type="CDD" id="cd01380">
    <property type="entry name" value="MYSc_Myo5"/>
    <property type="match status" value="1"/>
</dbReference>
<dbReference type="OrthoDB" id="6108017at2759"/>
<dbReference type="Pfam" id="PF00063">
    <property type="entry name" value="Myosin_head"/>
    <property type="match status" value="1"/>
</dbReference>
<dbReference type="InterPro" id="IPR001609">
    <property type="entry name" value="Myosin_head_motor_dom-like"/>
</dbReference>
<dbReference type="InterPro" id="IPR036103">
    <property type="entry name" value="MYSc_Myo5"/>
</dbReference>
<dbReference type="GO" id="GO:0048731">
    <property type="term" value="P:system development"/>
    <property type="evidence" value="ECO:0007669"/>
    <property type="project" value="UniProtKB-ARBA"/>
</dbReference>
<dbReference type="InterPro" id="IPR027417">
    <property type="entry name" value="P-loop_NTPase"/>
</dbReference>
<dbReference type="PANTHER" id="PTHR13140">
    <property type="entry name" value="MYOSIN"/>
    <property type="match status" value="1"/>
</dbReference>
<dbReference type="PANTHER" id="PTHR13140:SF706">
    <property type="entry name" value="DILUTE CLASS UNCONVENTIONAL MYOSIN, ISOFORM C"/>
    <property type="match status" value="1"/>
</dbReference>
<dbReference type="GO" id="GO:0009653">
    <property type="term" value="P:anatomical structure morphogenesis"/>
    <property type="evidence" value="ECO:0007669"/>
    <property type="project" value="UniProtKB-ARBA"/>
</dbReference>